<feature type="transmembrane region" description="Helical" evidence="2">
    <location>
        <begin position="140"/>
        <end position="162"/>
    </location>
</feature>
<reference evidence="3 4" key="1">
    <citation type="journal article" date="2019" name="Int. J. Syst. Evol. Microbiol.">
        <title>The Global Catalogue of Microorganisms (GCM) 10K type strain sequencing project: providing services to taxonomists for standard genome sequencing and annotation.</title>
        <authorList>
            <consortium name="The Broad Institute Genomics Platform"/>
            <consortium name="The Broad Institute Genome Sequencing Center for Infectious Disease"/>
            <person name="Wu L."/>
            <person name="Ma J."/>
        </authorList>
    </citation>
    <scope>NUCLEOTIDE SEQUENCE [LARGE SCALE GENOMIC DNA]</scope>
    <source>
        <strain evidence="3 4">JCM 15591</strain>
    </source>
</reference>
<keyword evidence="2" id="KW-0812">Transmembrane</keyword>
<organism evidence="3 4">
    <name type="scientific">Nostocoides vanveenii</name>
    <dbReference type="NCBI Taxonomy" id="330835"/>
    <lineage>
        <taxon>Bacteria</taxon>
        <taxon>Bacillati</taxon>
        <taxon>Actinomycetota</taxon>
        <taxon>Actinomycetes</taxon>
        <taxon>Micrococcales</taxon>
        <taxon>Intrasporangiaceae</taxon>
        <taxon>Nostocoides</taxon>
    </lineage>
</organism>
<dbReference type="Proteomes" id="UP001501475">
    <property type="component" value="Unassembled WGS sequence"/>
</dbReference>
<sequence length="280" mass="27685">MPDATDTLIRPQGNDAASDSDTPDKTPGYLGLSLTQILGGALAAVSAAALGARLGLAGTLSGAAIGSMVSAVAAAAYTESLRRTRTVIRTRTLTAVAGARTGAVVADAETDEDGSPLLTRAGDREWRPTRAGDRALGRRIALGAAALFAGVLVLITGIELGMGRALDGQSGTTVRQVVEKAGTGKAGSTKPVVPSSSSTSDSPASSPSDSPTSQTPGTSTDTPTTSTDTPTTSTDTPTTSTEAPSTPTDPGTPDATSTDAATPNVEGGLDPLSDPSPALP</sequence>
<accession>A0ABN2K9S5</accession>
<evidence type="ECO:0000256" key="1">
    <source>
        <dbReference type="SAM" id="MobiDB-lite"/>
    </source>
</evidence>
<evidence type="ECO:0000256" key="2">
    <source>
        <dbReference type="SAM" id="Phobius"/>
    </source>
</evidence>
<keyword evidence="4" id="KW-1185">Reference proteome</keyword>
<feature type="compositionally biased region" description="Low complexity" evidence="1">
    <location>
        <begin position="194"/>
        <end position="280"/>
    </location>
</feature>
<feature type="transmembrane region" description="Helical" evidence="2">
    <location>
        <begin position="56"/>
        <end position="77"/>
    </location>
</feature>
<evidence type="ECO:0000313" key="3">
    <source>
        <dbReference type="EMBL" id="GAA1750216.1"/>
    </source>
</evidence>
<keyword evidence="2" id="KW-0472">Membrane</keyword>
<comment type="caution">
    <text evidence="3">The sequence shown here is derived from an EMBL/GenBank/DDBJ whole genome shotgun (WGS) entry which is preliminary data.</text>
</comment>
<feature type="region of interest" description="Disordered" evidence="1">
    <location>
        <begin position="180"/>
        <end position="280"/>
    </location>
</feature>
<proteinExistence type="predicted"/>
<feature type="transmembrane region" description="Helical" evidence="2">
    <location>
        <begin position="29"/>
        <end position="50"/>
    </location>
</feature>
<dbReference type="EMBL" id="BAAAPN010000021">
    <property type="protein sequence ID" value="GAA1750216.1"/>
    <property type="molecule type" value="Genomic_DNA"/>
</dbReference>
<evidence type="ECO:0000313" key="4">
    <source>
        <dbReference type="Proteomes" id="UP001501475"/>
    </source>
</evidence>
<gene>
    <name evidence="3" type="ORF">GCM10009810_08230</name>
</gene>
<feature type="region of interest" description="Disordered" evidence="1">
    <location>
        <begin position="1"/>
        <end position="24"/>
    </location>
</feature>
<name>A0ABN2K9S5_9MICO</name>
<dbReference type="RefSeq" id="WP_344062523.1">
    <property type="nucleotide sequence ID" value="NZ_BAAAPN010000021.1"/>
</dbReference>
<protein>
    <submittedName>
        <fullName evidence="3">Uncharacterized protein</fullName>
    </submittedName>
</protein>
<keyword evidence="2" id="KW-1133">Transmembrane helix</keyword>